<dbReference type="EMBL" id="JARPUR010000004">
    <property type="protein sequence ID" value="KAK4877145.1"/>
    <property type="molecule type" value="Genomic_DNA"/>
</dbReference>
<evidence type="ECO:0000256" key="5">
    <source>
        <dbReference type="HAMAP-Rule" id="MF_03043"/>
    </source>
</evidence>
<dbReference type="InterPro" id="IPR002616">
    <property type="entry name" value="tRNA_ribo_trans-like"/>
</dbReference>
<dbReference type="Proteomes" id="UP001353858">
    <property type="component" value="Unassembled WGS sequence"/>
</dbReference>
<dbReference type="Pfam" id="PF01702">
    <property type="entry name" value="TGT"/>
    <property type="match status" value="1"/>
</dbReference>
<comment type="cofactor">
    <cofactor evidence="5">
        <name>Zn(2+)</name>
        <dbReference type="ChEBI" id="CHEBI:29105"/>
    </cofactor>
    <text evidence="5">Binds 1 zinc ion per subunit.</text>
</comment>
<dbReference type="PANTHER" id="PTHR46064:SF1">
    <property type="entry name" value="QUEUINE TRNA-RIBOSYLTRANSFERASE ACCESSORY SUBUNIT 2"/>
    <property type="match status" value="1"/>
</dbReference>
<comment type="subcellular location">
    <subcellularLocation>
        <location evidence="5">Cytoplasm</location>
    </subcellularLocation>
</comment>
<feature type="domain" description="tRNA-guanine(15) transglycosylase-like" evidence="6">
    <location>
        <begin position="13"/>
        <end position="386"/>
    </location>
</feature>
<keyword evidence="2 5" id="KW-0819">tRNA processing</keyword>
<dbReference type="GO" id="GO:0008479">
    <property type="term" value="F:tRNA-guanosine(34) queuine transglycosylase activity"/>
    <property type="evidence" value="ECO:0007669"/>
    <property type="project" value="UniProtKB-UniRule"/>
</dbReference>
<dbReference type="InterPro" id="IPR036511">
    <property type="entry name" value="TGT-like_sf"/>
</dbReference>
<evidence type="ECO:0000313" key="7">
    <source>
        <dbReference type="EMBL" id="KAK4877145.1"/>
    </source>
</evidence>
<feature type="binding site" evidence="5">
    <location>
        <position position="329"/>
    </location>
    <ligand>
        <name>Zn(2+)</name>
        <dbReference type="ChEBI" id="CHEBI:29105"/>
    </ligand>
</feature>
<name>A0AAN7Q2M2_9COLE</name>
<gene>
    <name evidence="7" type="ORF">RN001_009651</name>
</gene>
<dbReference type="AlphaFoldDB" id="A0AAN7Q2M2"/>
<feature type="binding site" evidence="5">
    <location>
        <position position="326"/>
    </location>
    <ligand>
        <name>Zn(2+)</name>
        <dbReference type="ChEBI" id="CHEBI:29105"/>
    </ligand>
</feature>
<dbReference type="InterPro" id="IPR050852">
    <property type="entry name" value="Queuine_tRNA-ribosyltrfase"/>
</dbReference>
<dbReference type="InterPro" id="IPR028592">
    <property type="entry name" value="QTRTD1"/>
</dbReference>
<dbReference type="PANTHER" id="PTHR46064">
    <property type="entry name" value="QUEUINE TRNA-RIBOSYLTRANSFERASE ACCESSORY SUBUNIT 2"/>
    <property type="match status" value="1"/>
</dbReference>
<evidence type="ECO:0000313" key="8">
    <source>
        <dbReference type="Proteomes" id="UP001353858"/>
    </source>
</evidence>
<evidence type="ECO:0000256" key="2">
    <source>
        <dbReference type="ARBA" id="ARBA00022694"/>
    </source>
</evidence>
<accession>A0AAN7Q2M2</accession>
<proteinExistence type="inferred from homology"/>
<comment type="caution">
    <text evidence="7">The sequence shown here is derived from an EMBL/GenBank/DDBJ whole genome shotgun (WGS) entry which is preliminary data.</text>
</comment>
<organism evidence="7 8">
    <name type="scientific">Aquatica leii</name>
    <dbReference type="NCBI Taxonomy" id="1421715"/>
    <lineage>
        <taxon>Eukaryota</taxon>
        <taxon>Metazoa</taxon>
        <taxon>Ecdysozoa</taxon>
        <taxon>Arthropoda</taxon>
        <taxon>Hexapoda</taxon>
        <taxon>Insecta</taxon>
        <taxon>Pterygota</taxon>
        <taxon>Neoptera</taxon>
        <taxon>Endopterygota</taxon>
        <taxon>Coleoptera</taxon>
        <taxon>Polyphaga</taxon>
        <taxon>Elateriformia</taxon>
        <taxon>Elateroidea</taxon>
        <taxon>Lampyridae</taxon>
        <taxon>Luciolinae</taxon>
        <taxon>Aquatica</taxon>
    </lineage>
</organism>
<dbReference type="GO" id="GO:0006400">
    <property type="term" value="P:tRNA modification"/>
    <property type="evidence" value="ECO:0007669"/>
    <property type="project" value="InterPro"/>
</dbReference>
<dbReference type="NCBIfam" id="TIGR00449">
    <property type="entry name" value="tgt_general"/>
    <property type="match status" value="1"/>
</dbReference>
<dbReference type="GO" id="GO:0005737">
    <property type="term" value="C:cytoplasm"/>
    <property type="evidence" value="ECO:0007669"/>
    <property type="project" value="UniProtKB-SubCell"/>
</dbReference>
<keyword evidence="4 5" id="KW-0862">Zinc</keyword>
<evidence type="ECO:0000256" key="3">
    <source>
        <dbReference type="ARBA" id="ARBA00022723"/>
    </source>
</evidence>
<dbReference type="Gene3D" id="3.20.20.105">
    <property type="entry name" value="Queuine tRNA-ribosyltransferase-like"/>
    <property type="match status" value="1"/>
</dbReference>
<keyword evidence="8" id="KW-1185">Reference proteome</keyword>
<keyword evidence="1 5" id="KW-0963">Cytoplasm</keyword>
<sequence>MKFIVEGITKCAPRLGVLKEIERHPNITLETPMAMLYTRGGSIPHITNEVFKLITTKSQIIQIPLVSTYNFEDVMTHYNGTIAEFVGMKECISCMTVQDPGDYTQPGHHVQDLIPLWTRHGKVLLNAKLYMILVELFKPDMYYFLSDGDTNIASPTKRVNKAVQNTVKYYKECIEIHKNSKILKNSFAMGVIAGGYNLKARKDCMDVVCKIDSIGGYLIDGLHNNGPEVEFLCAEEIKPVVEYIVENLHHTKLKAIHGCWNPVTILQLIKLGIDLFDTSYCHIVTERSCALTFSLDLSNTEEAFELNLRQSQFADDFRPILPGCACLTCVKYSRGYIHHLVTVQELLGPLLLTIHNVHHYTKFFETIRECIRNDTLRILEETITKQFNLYQNGVKEKRDEDEELNSTEVVRDEVNRTNEDNVQIPLVPTC</sequence>
<dbReference type="GO" id="GO:0046872">
    <property type="term" value="F:metal ion binding"/>
    <property type="evidence" value="ECO:0007669"/>
    <property type="project" value="UniProtKB-KW"/>
</dbReference>
<feature type="binding site" evidence="5">
    <location>
        <position position="355"/>
    </location>
    <ligand>
        <name>Zn(2+)</name>
        <dbReference type="ChEBI" id="CHEBI:29105"/>
    </ligand>
</feature>
<comment type="subunit">
    <text evidence="5">Heterodimer of a catalytic subunit and an accessory subunit.</text>
</comment>
<comment type="similarity">
    <text evidence="5">Belongs to the queuine tRNA-ribosyltransferase family. QTRT2 subfamily.</text>
</comment>
<feature type="binding site" evidence="5">
    <location>
        <position position="324"/>
    </location>
    <ligand>
        <name>Zn(2+)</name>
        <dbReference type="ChEBI" id="CHEBI:29105"/>
    </ligand>
</feature>
<reference evidence="8" key="1">
    <citation type="submission" date="2023-01" db="EMBL/GenBank/DDBJ databases">
        <title>Key to firefly adult light organ development and bioluminescence: homeobox transcription factors regulate luciferase expression and transportation to peroxisome.</title>
        <authorList>
            <person name="Fu X."/>
        </authorList>
    </citation>
    <scope>NUCLEOTIDE SEQUENCE [LARGE SCALE GENOMIC DNA]</scope>
</reference>
<evidence type="ECO:0000259" key="6">
    <source>
        <dbReference type="Pfam" id="PF01702"/>
    </source>
</evidence>
<comment type="function">
    <text evidence="5">Non-catalytic subunit of the queuine tRNA-ribosyltransferase (TGT) that catalyzes the base-exchange of a guanine (G) residue with queuine (Q) at position 34 (anticodon wobble position) in tRNAs with GU(N) anticodons (tRNA-Asp, -Asn, -His and -Tyr), resulting in the hypermodified nucleoside queuosine (7-(((4,5-cis-dihydroxy-2-cyclopenten-1-yl)amino)methyl)-7-deazaguanosine).</text>
</comment>
<evidence type="ECO:0000256" key="4">
    <source>
        <dbReference type="ARBA" id="ARBA00022833"/>
    </source>
</evidence>
<protein>
    <recommendedName>
        <fullName evidence="5">Queuine tRNA-ribosyltransferase accessory subunit 2</fullName>
    </recommendedName>
    <alternativeName>
        <fullName evidence="5">Queuine tRNA-ribosyltransferase domain-containing protein 1</fullName>
    </alternativeName>
</protein>
<evidence type="ECO:0000256" key="1">
    <source>
        <dbReference type="ARBA" id="ARBA00022490"/>
    </source>
</evidence>
<dbReference type="SUPFAM" id="SSF51713">
    <property type="entry name" value="tRNA-guanine transglycosylase"/>
    <property type="match status" value="1"/>
</dbReference>
<dbReference type="HAMAP" id="MF_03043">
    <property type="entry name" value="QTRT2"/>
    <property type="match status" value="1"/>
</dbReference>
<keyword evidence="3 5" id="KW-0479">Metal-binding</keyword>